<accession>A0A6J6SEY8</accession>
<dbReference type="EMBL" id="CAEZYK010000106">
    <property type="protein sequence ID" value="CAB4733238.1"/>
    <property type="molecule type" value="Genomic_DNA"/>
</dbReference>
<evidence type="ECO:0000256" key="4">
    <source>
        <dbReference type="ARBA" id="ARBA00023136"/>
    </source>
</evidence>
<dbReference type="InterPro" id="IPR002781">
    <property type="entry name" value="TM_pro_TauE-like"/>
</dbReference>
<feature type="transmembrane region" description="Helical" evidence="5">
    <location>
        <begin position="6"/>
        <end position="31"/>
    </location>
</feature>
<feature type="transmembrane region" description="Helical" evidence="5">
    <location>
        <begin position="101"/>
        <end position="120"/>
    </location>
</feature>
<dbReference type="InterPro" id="IPR051598">
    <property type="entry name" value="TSUP/Inactive_protease-like"/>
</dbReference>
<proteinExistence type="predicted"/>
<reference evidence="6" key="1">
    <citation type="submission" date="2020-05" db="EMBL/GenBank/DDBJ databases">
        <authorList>
            <person name="Chiriac C."/>
            <person name="Salcher M."/>
            <person name="Ghai R."/>
            <person name="Kavagutti S V."/>
        </authorList>
    </citation>
    <scope>NUCLEOTIDE SEQUENCE</scope>
</reference>
<keyword evidence="2 5" id="KW-0812">Transmembrane</keyword>
<feature type="transmembrane region" description="Helical" evidence="5">
    <location>
        <begin position="75"/>
        <end position="94"/>
    </location>
</feature>
<name>A0A6J6SEY8_9ZZZZ</name>
<evidence type="ECO:0000256" key="5">
    <source>
        <dbReference type="SAM" id="Phobius"/>
    </source>
</evidence>
<gene>
    <name evidence="6" type="ORF">UFOPK2683_01415</name>
    <name evidence="7" type="ORF">UFOPK3605_01505</name>
    <name evidence="8" type="ORF">UFOPK3897_01497</name>
    <name evidence="9" type="ORF">UFOPK4121_01755</name>
</gene>
<protein>
    <submittedName>
        <fullName evidence="6">Unannotated protein</fullName>
    </submittedName>
</protein>
<sequence length="282" mass="28770">MSDLWIIILTALAGFLTGVMSGMFGIGGAIISTPAINWLGATPLAAVASTLPSIIPGATSGSLRYRREGLLNKRVILWTALSGVTASVSGALLSGKVPGDGHLLMLLTAGLVAFGAIQLGRKPASNEGAEELAAEGASDAGPHAGIEISAQLATAKPRTQWWRLMIIGIAAGGLSGLLGVGGGLIMVPLFTRWVRLPLKMALGSSLACAGILAIPGTITYAIIGQIDWLYALPLAIGIIPGARVGSALAIKSSDRTLRLIVSSVLGVIAVAFAIVEIYAIIY</sequence>
<feature type="transmembrane region" description="Helical" evidence="5">
    <location>
        <begin position="161"/>
        <end position="190"/>
    </location>
</feature>
<dbReference type="EMBL" id="CAFBPQ010000119">
    <property type="protein sequence ID" value="CAB5034662.1"/>
    <property type="molecule type" value="Genomic_DNA"/>
</dbReference>
<evidence type="ECO:0000313" key="9">
    <source>
        <dbReference type="EMBL" id="CAB5034662.1"/>
    </source>
</evidence>
<evidence type="ECO:0000313" key="7">
    <source>
        <dbReference type="EMBL" id="CAB4917858.1"/>
    </source>
</evidence>
<keyword evidence="4 5" id="KW-0472">Membrane</keyword>
<evidence type="ECO:0000313" key="6">
    <source>
        <dbReference type="EMBL" id="CAB4733238.1"/>
    </source>
</evidence>
<evidence type="ECO:0000256" key="3">
    <source>
        <dbReference type="ARBA" id="ARBA00022989"/>
    </source>
</evidence>
<dbReference type="PANTHER" id="PTHR43701">
    <property type="entry name" value="MEMBRANE TRANSPORTER PROTEIN MJ0441-RELATED"/>
    <property type="match status" value="1"/>
</dbReference>
<dbReference type="PANTHER" id="PTHR43701:SF2">
    <property type="entry name" value="MEMBRANE TRANSPORTER PROTEIN YJNA-RELATED"/>
    <property type="match status" value="1"/>
</dbReference>
<evidence type="ECO:0000313" key="8">
    <source>
        <dbReference type="EMBL" id="CAB4987045.1"/>
    </source>
</evidence>
<feature type="transmembrane region" description="Helical" evidence="5">
    <location>
        <begin position="38"/>
        <end position="55"/>
    </location>
</feature>
<dbReference type="EMBL" id="CAFBOF010000051">
    <property type="protein sequence ID" value="CAB4987045.1"/>
    <property type="molecule type" value="Genomic_DNA"/>
</dbReference>
<keyword evidence="3 5" id="KW-1133">Transmembrane helix</keyword>
<evidence type="ECO:0000256" key="2">
    <source>
        <dbReference type="ARBA" id="ARBA00022692"/>
    </source>
</evidence>
<feature type="transmembrane region" description="Helical" evidence="5">
    <location>
        <begin position="257"/>
        <end position="281"/>
    </location>
</feature>
<feature type="transmembrane region" description="Helical" evidence="5">
    <location>
        <begin position="202"/>
        <end position="223"/>
    </location>
</feature>
<dbReference type="GO" id="GO:0016020">
    <property type="term" value="C:membrane"/>
    <property type="evidence" value="ECO:0007669"/>
    <property type="project" value="UniProtKB-SubCell"/>
</dbReference>
<organism evidence="6">
    <name type="scientific">freshwater metagenome</name>
    <dbReference type="NCBI Taxonomy" id="449393"/>
    <lineage>
        <taxon>unclassified sequences</taxon>
        <taxon>metagenomes</taxon>
        <taxon>ecological metagenomes</taxon>
    </lineage>
</organism>
<dbReference type="AlphaFoldDB" id="A0A6J6SEY8"/>
<comment type="subcellular location">
    <subcellularLocation>
        <location evidence="1">Membrane</location>
        <topology evidence="1">Multi-pass membrane protein</topology>
    </subcellularLocation>
</comment>
<evidence type="ECO:0000256" key="1">
    <source>
        <dbReference type="ARBA" id="ARBA00004141"/>
    </source>
</evidence>
<dbReference type="Pfam" id="PF01925">
    <property type="entry name" value="TauE"/>
    <property type="match status" value="1"/>
</dbReference>
<feature type="transmembrane region" description="Helical" evidence="5">
    <location>
        <begin position="229"/>
        <end position="250"/>
    </location>
</feature>
<dbReference type="EMBL" id="CAFBMM010000115">
    <property type="protein sequence ID" value="CAB4917858.1"/>
    <property type="molecule type" value="Genomic_DNA"/>
</dbReference>